<feature type="transmembrane region" description="Helical" evidence="12">
    <location>
        <begin position="51"/>
        <end position="74"/>
    </location>
</feature>
<comment type="function">
    <text evidence="12">Fluoride-specific ion channel. Important for reducing fluoride concentration in the cell, thus reducing its toxicity.</text>
</comment>
<keyword evidence="6 12" id="KW-0915">Sodium</keyword>
<reference evidence="13" key="1">
    <citation type="journal article" date="2014" name="Int. J. Syst. Evol. Microbiol.">
        <title>Complete genome sequence of Corynebacterium casei LMG S-19264T (=DSM 44701T), isolated from a smear-ripened cheese.</title>
        <authorList>
            <consortium name="US DOE Joint Genome Institute (JGI-PGF)"/>
            <person name="Walter F."/>
            <person name="Albersmeier A."/>
            <person name="Kalinowski J."/>
            <person name="Ruckert C."/>
        </authorList>
    </citation>
    <scope>NUCLEOTIDE SEQUENCE</scope>
    <source>
        <strain evidence="13">CGMCC 1.15880</strain>
    </source>
</reference>
<dbReference type="Pfam" id="PF02537">
    <property type="entry name" value="CRCB"/>
    <property type="match status" value="1"/>
</dbReference>
<comment type="subcellular location">
    <subcellularLocation>
        <location evidence="1 12">Cell membrane</location>
        <topology evidence="1 12">Multi-pass membrane protein</topology>
    </subcellularLocation>
</comment>
<dbReference type="HAMAP" id="MF_00454">
    <property type="entry name" value="FluC"/>
    <property type="match status" value="1"/>
</dbReference>
<comment type="activity regulation">
    <text evidence="12">Na(+) is not transported, but it plays an essential structural role and its presence is essential for fluoride channel function.</text>
</comment>
<evidence type="ECO:0000313" key="13">
    <source>
        <dbReference type="EMBL" id="GGA31400.1"/>
    </source>
</evidence>
<protein>
    <recommendedName>
        <fullName evidence="12">Fluoride-specific ion channel FluC</fullName>
    </recommendedName>
</protein>
<reference evidence="13" key="2">
    <citation type="submission" date="2020-09" db="EMBL/GenBank/DDBJ databases">
        <authorList>
            <person name="Sun Q."/>
            <person name="Zhou Y."/>
        </authorList>
    </citation>
    <scope>NUCLEOTIDE SEQUENCE</scope>
    <source>
        <strain evidence="13">CGMCC 1.15880</strain>
    </source>
</reference>
<dbReference type="PANTHER" id="PTHR28259:SF1">
    <property type="entry name" value="FLUORIDE EXPORT PROTEIN 1-RELATED"/>
    <property type="match status" value="1"/>
</dbReference>
<evidence type="ECO:0000256" key="5">
    <source>
        <dbReference type="ARBA" id="ARBA00022989"/>
    </source>
</evidence>
<feature type="transmembrane region" description="Helical" evidence="12">
    <location>
        <begin position="12"/>
        <end position="39"/>
    </location>
</feature>
<feature type="transmembrane region" description="Helical" evidence="12">
    <location>
        <begin position="81"/>
        <end position="104"/>
    </location>
</feature>
<evidence type="ECO:0000256" key="10">
    <source>
        <dbReference type="ARBA" id="ARBA00035120"/>
    </source>
</evidence>
<comment type="catalytic activity">
    <reaction evidence="11">
        <text>fluoride(in) = fluoride(out)</text>
        <dbReference type="Rhea" id="RHEA:76159"/>
        <dbReference type="ChEBI" id="CHEBI:17051"/>
    </reaction>
    <physiologicalReaction direction="left-to-right" evidence="11">
        <dbReference type="Rhea" id="RHEA:76160"/>
    </physiologicalReaction>
</comment>
<evidence type="ECO:0000313" key="14">
    <source>
        <dbReference type="Proteomes" id="UP000628017"/>
    </source>
</evidence>
<feature type="binding site" evidence="12">
    <location>
        <position position="58"/>
    </location>
    <ligand>
        <name>Na(+)</name>
        <dbReference type="ChEBI" id="CHEBI:29101"/>
        <note>structural</note>
    </ligand>
</feature>
<evidence type="ECO:0000256" key="7">
    <source>
        <dbReference type="ARBA" id="ARBA00023065"/>
    </source>
</evidence>
<dbReference type="GO" id="GO:0005886">
    <property type="term" value="C:plasma membrane"/>
    <property type="evidence" value="ECO:0007669"/>
    <property type="project" value="UniProtKB-SubCell"/>
</dbReference>
<sequence length="109" mass="11187">MRYGTVQGAVRLVGAGAPVGVFAVNLAGSFLMGVFAVWFLHRAGDARFAPFVMTGVLGGFTTFSAFSLDAILLWEQGRGGLAALYVIGSVLGGIAALFAGMGIMRAVLS</sequence>
<dbReference type="PANTHER" id="PTHR28259">
    <property type="entry name" value="FLUORIDE EXPORT PROTEIN 1-RELATED"/>
    <property type="match status" value="1"/>
</dbReference>
<keyword evidence="12" id="KW-0813">Transport</keyword>
<keyword evidence="3" id="KW-0997">Cell inner membrane</keyword>
<organism evidence="13 14">
    <name type="scientific">Neptunicoccus cionae</name>
    <dbReference type="NCBI Taxonomy" id="2035344"/>
    <lineage>
        <taxon>Bacteria</taxon>
        <taxon>Pseudomonadati</taxon>
        <taxon>Pseudomonadota</taxon>
        <taxon>Alphaproteobacteria</taxon>
        <taxon>Rhodobacterales</taxon>
        <taxon>Paracoccaceae</taxon>
        <taxon>Neptunicoccus</taxon>
    </lineage>
</organism>
<keyword evidence="9 12" id="KW-0407">Ion channel</keyword>
<keyword evidence="5 12" id="KW-1133">Transmembrane helix</keyword>
<proteinExistence type="inferred from homology"/>
<dbReference type="Proteomes" id="UP000628017">
    <property type="component" value="Unassembled WGS sequence"/>
</dbReference>
<dbReference type="GO" id="GO:0140114">
    <property type="term" value="P:cellular detoxification of fluoride"/>
    <property type="evidence" value="ECO:0007669"/>
    <property type="project" value="UniProtKB-UniRule"/>
</dbReference>
<comment type="similarity">
    <text evidence="10 12">Belongs to the fluoride channel Fluc/FEX (TC 1.A.43) family.</text>
</comment>
<gene>
    <name evidence="12 13" type="primary">crcB</name>
    <name evidence="12" type="synonym">fluC</name>
    <name evidence="13" type="ORF">GCM10011498_35800</name>
</gene>
<evidence type="ECO:0000256" key="2">
    <source>
        <dbReference type="ARBA" id="ARBA00022475"/>
    </source>
</evidence>
<evidence type="ECO:0000256" key="12">
    <source>
        <dbReference type="HAMAP-Rule" id="MF_00454"/>
    </source>
</evidence>
<dbReference type="GO" id="GO:0046872">
    <property type="term" value="F:metal ion binding"/>
    <property type="evidence" value="ECO:0007669"/>
    <property type="project" value="UniProtKB-KW"/>
</dbReference>
<dbReference type="GO" id="GO:0062054">
    <property type="term" value="F:fluoride channel activity"/>
    <property type="evidence" value="ECO:0007669"/>
    <property type="project" value="UniProtKB-UniRule"/>
</dbReference>
<name>A0A916R3G3_9RHOB</name>
<evidence type="ECO:0000256" key="3">
    <source>
        <dbReference type="ARBA" id="ARBA00022519"/>
    </source>
</evidence>
<keyword evidence="12" id="KW-0479">Metal-binding</keyword>
<evidence type="ECO:0000256" key="8">
    <source>
        <dbReference type="ARBA" id="ARBA00023136"/>
    </source>
</evidence>
<dbReference type="EMBL" id="BMKA01000008">
    <property type="protein sequence ID" value="GGA31400.1"/>
    <property type="molecule type" value="Genomic_DNA"/>
</dbReference>
<keyword evidence="14" id="KW-1185">Reference proteome</keyword>
<dbReference type="AlphaFoldDB" id="A0A916R3G3"/>
<accession>A0A916R3G3</accession>
<feature type="binding site" evidence="12">
    <location>
        <position position="61"/>
    </location>
    <ligand>
        <name>Na(+)</name>
        <dbReference type="ChEBI" id="CHEBI:29101"/>
        <note>structural</note>
    </ligand>
</feature>
<evidence type="ECO:0000256" key="6">
    <source>
        <dbReference type="ARBA" id="ARBA00023053"/>
    </source>
</evidence>
<evidence type="ECO:0000256" key="11">
    <source>
        <dbReference type="ARBA" id="ARBA00035585"/>
    </source>
</evidence>
<dbReference type="InterPro" id="IPR003691">
    <property type="entry name" value="FluC"/>
</dbReference>
<evidence type="ECO:0000256" key="4">
    <source>
        <dbReference type="ARBA" id="ARBA00022692"/>
    </source>
</evidence>
<comment type="caution">
    <text evidence="13">The sequence shown here is derived from an EMBL/GenBank/DDBJ whole genome shotgun (WGS) entry which is preliminary data.</text>
</comment>
<keyword evidence="8 12" id="KW-0472">Membrane</keyword>
<keyword evidence="2 12" id="KW-1003">Cell membrane</keyword>
<keyword evidence="7 12" id="KW-0406">Ion transport</keyword>
<evidence type="ECO:0000256" key="1">
    <source>
        <dbReference type="ARBA" id="ARBA00004651"/>
    </source>
</evidence>
<evidence type="ECO:0000256" key="9">
    <source>
        <dbReference type="ARBA" id="ARBA00023303"/>
    </source>
</evidence>
<keyword evidence="4 12" id="KW-0812">Transmembrane</keyword>